<dbReference type="PANTHER" id="PTHR45348:SF2">
    <property type="entry name" value="ZINC-TYPE ALCOHOL DEHYDROGENASE-LIKE PROTEIN C2E1P3.01"/>
    <property type="match status" value="1"/>
</dbReference>
<gene>
    <name evidence="2" type="ORF">GYMLUDRAFT_262623</name>
</gene>
<dbReference type="SMART" id="SM00829">
    <property type="entry name" value="PKS_ER"/>
    <property type="match status" value="1"/>
</dbReference>
<dbReference type="InterPro" id="IPR047122">
    <property type="entry name" value="Trans-enoyl_RdTase-like"/>
</dbReference>
<dbReference type="HOGENOM" id="CLU_026673_16_5_1"/>
<dbReference type="GO" id="GO:0016651">
    <property type="term" value="F:oxidoreductase activity, acting on NAD(P)H"/>
    <property type="evidence" value="ECO:0007669"/>
    <property type="project" value="InterPro"/>
</dbReference>
<dbReference type="AlphaFoldDB" id="A0A0D0CRR2"/>
<evidence type="ECO:0000259" key="1">
    <source>
        <dbReference type="SMART" id="SM00829"/>
    </source>
</evidence>
<dbReference type="EMBL" id="KN834786">
    <property type="protein sequence ID" value="KIK58323.1"/>
    <property type="molecule type" value="Genomic_DNA"/>
</dbReference>
<dbReference type="Pfam" id="PF00107">
    <property type="entry name" value="ADH_zinc_N"/>
    <property type="match status" value="1"/>
</dbReference>
<keyword evidence="3" id="KW-1185">Reference proteome</keyword>
<dbReference type="InterPro" id="IPR013154">
    <property type="entry name" value="ADH-like_N"/>
</dbReference>
<evidence type="ECO:0000313" key="2">
    <source>
        <dbReference type="EMBL" id="KIK58323.1"/>
    </source>
</evidence>
<reference evidence="2 3" key="1">
    <citation type="submission" date="2014-04" db="EMBL/GenBank/DDBJ databases">
        <title>Evolutionary Origins and Diversification of the Mycorrhizal Mutualists.</title>
        <authorList>
            <consortium name="DOE Joint Genome Institute"/>
            <consortium name="Mycorrhizal Genomics Consortium"/>
            <person name="Kohler A."/>
            <person name="Kuo A."/>
            <person name="Nagy L.G."/>
            <person name="Floudas D."/>
            <person name="Copeland A."/>
            <person name="Barry K.W."/>
            <person name="Cichocki N."/>
            <person name="Veneault-Fourrey C."/>
            <person name="LaButti K."/>
            <person name="Lindquist E.A."/>
            <person name="Lipzen A."/>
            <person name="Lundell T."/>
            <person name="Morin E."/>
            <person name="Murat C."/>
            <person name="Riley R."/>
            <person name="Ohm R."/>
            <person name="Sun H."/>
            <person name="Tunlid A."/>
            <person name="Henrissat B."/>
            <person name="Grigoriev I.V."/>
            <person name="Hibbett D.S."/>
            <person name="Martin F."/>
        </authorList>
    </citation>
    <scope>NUCLEOTIDE SEQUENCE [LARGE SCALE GENOMIC DNA]</scope>
    <source>
        <strain evidence="2 3">FD-317 M1</strain>
    </source>
</reference>
<sequence>MSQTQKALFFTSAHSYEISSRPIPKPSPGQILVKVKSISLNPIDWKVQDLPGFDLLIKQYPAVLGHDAAGDIVEIGQDVLGFSENDRVFFQCGGHLGVEYGAFQEYTLVPAEMASKIPSNLSYNQAASIPSALTTATVSLFAPTPNGSGLNPMFDPNVKYSGQSAFVAGGGTSVGQFAIQLFKTLDFKYIITNSAAEHFEYLKSLGATHLIDRNEVPDQDLPKIIEGIAGGKVDSAIDAAGTPTTQAATLACLKSGTHLGTVLPLKTEVPKGNTAGMIFGSTWSDSNREFGKAQWAKLEGLFGTGILKPCRIVELSGGLEAIIAGLRDLKADKYRGRKVVISL</sequence>
<dbReference type="InterPro" id="IPR020843">
    <property type="entry name" value="ER"/>
</dbReference>
<accession>A0A0D0CRR2</accession>
<dbReference type="PANTHER" id="PTHR45348">
    <property type="entry name" value="HYPOTHETICAL OXIDOREDUCTASE (EUROFUNG)"/>
    <property type="match status" value="1"/>
</dbReference>
<dbReference type="CDD" id="cd08249">
    <property type="entry name" value="enoyl_reductase_like"/>
    <property type="match status" value="1"/>
</dbReference>
<dbReference type="Gene3D" id="3.40.50.720">
    <property type="entry name" value="NAD(P)-binding Rossmann-like Domain"/>
    <property type="match status" value="1"/>
</dbReference>
<protein>
    <recommendedName>
        <fullName evidence="1">Enoyl reductase (ER) domain-containing protein</fullName>
    </recommendedName>
</protein>
<proteinExistence type="predicted"/>
<evidence type="ECO:0000313" key="3">
    <source>
        <dbReference type="Proteomes" id="UP000053593"/>
    </source>
</evidence>
<name>A0A0D0CRR2_9AGAR</name>
<dbReference type="InterPro" id="IPR011032">
    <property type="entry name" value="GroES-like_sf"/>
</dbReference>
<organism evidence="2 3">
    <name type="scientific">Collybiopsis luxurians FD-317 M1</name>
    <dbReference type="NCBI Taxonomy" id="944289"/>
    <lineage>
        <taxon>Eukaryota</taxon>
        <taxon>Fungi</taxon>
        <taxon>Dikarya</taxon>
        <taxon>Basidiomycota</taxon>
        <taxon>Agaricomycotina</taxon>
        <taxon>Agaricomycetes</taxon>
        <taxon>Agaricomycetidae</taxon>
        <taxon>Agaricales</taxon>
        <taxon>Marasmiineae</taxon>
        <taxon>Omphalotaceae</taxon>
        <taxon>Collybiopsis</taxon>
        <taxon>Collybiopsis luxurians</taxon>
    </lineage>
</organism>
<feature type="domain" description="Enoyl reductase (ER)" evidence="1">
    <location>
        <begin position="11"/>
        <end position="340"/>
    </location>
</feature>
<dbReference type="InterPro" id="IPR036291">
    <property type="entry name" value="NAD(P)-bd_dom_sf"/>
</dbReference>
<dbReference type="Pfam" id="PF08240">
    <property type="entry name" value="ADH_N"/>
    <property type="match status" value="1"/>
</dbReference>
<dbReference type="InterPro" id="IPR013149">
    <property type="entry name" value="ADH-like_C"/>
</dbReference>
<dbReference type="OrthoDB" id="3233595at2759"/>
<dbReference type="SUPFAM" id="SSF50129">
    <property type="entry name" value="GroES-like"/>
    <property type="match status" value="1"/>
</dbReference>
<dbReference type="Proteomes" id="UP000053593">
    <property type="component" value="Unassembled WGS sequence"/>
</dbReference>
<dbReference type="Gene3D" id="3.90.180.10">
    <property type="entry name" value="Medium-chain alcohol dehydrogenases, catalytic domain"/>
    <property type="match status" value="1"/>
</dbReference>
<dbReference type="SUPFAM" id="SSF51735">
    <property type="entry name" value="NAD(P)-binding Rossmann-fold domains"/>
    <property type="match status" value="1"/>
</dbReference>